<dbReference type="GO" id="GO:0016987">
    <property type="term" value="F:sigma factor activity"/>
    <property type="evidence" value="ECO:0007669"/>
    <property type="project" value="UniProtKB-KW"/>
</dbReference>
<keyword evidence="4" id="KW-0804">Transcription</keyword>
<dbReference type="PANTHER" id="PTHR43133:SF51">
    <property type="entry name" value="RNA POLYMERASE SIGMA FACTOR"/>
    <property type="match status" value="1"/>
</dbReference>
<reference evidence="6 7" key="1">
    <citation type="submission" date="2019-01" db="EMBL/GenBank/DDBJ databases">
        <title>Draft genome sequence of Dictyobacter sp. Uno17.</title>
        <authorList>
            <person name="Wang C.M."/>
            <person name="Zheng Y."/>
            <person name="Sakai Y."/>
            <person name="Abe K."/>
            <person name="Yokota A."/>
            <person name="Yabe S."/>
        </authorList>
    </citation>
    <scope>NUCLEOTIDE SEQUENCE [LARGE SCALE GENOMIC DNA]</scope>
    <source>
        <strain evidence="6 7">Uno17</strain>
    </source>
</reference>
<dbReference type="Pfam" id="PF04545">
    <property type="entry name" value="Sigma70_r4"/>
    <property type="match status" value="1"/>
</dbReference>
<dbReference type="SUPFAM" id="SSF88659">
    <property type="entry name" value="Sigma3 and sigma4 domains of RNA polymerase sigma factors"/>
    <property type="match status" value="1"/>
</dbReference>
<comment type="caution">
    <text evidence="6">The sequence shown here is derived from an EMBL/GenBank/DDBJ whole genome shotgun (WGS) entry which is preliminary data.</text>
</comment>
<evidence type="ECO:0000256" key="1">
    <source>
        <dbReference type="ARBA" id="ARBA00010641"/>
    </source>
</evidence>
<dbReference type="Gene3D" id="1.10.10.10">
    <property type="entry name" value="Winged helix-like DNA-binding domain superfamily/Winged helix DNA-binding domain"/>
    <property type="match status" value="1"/>
</dbReference>
<comment type="similarity">
    <text evidence="1">Belongs to the sigma-70 factor family. ECF subfamily.</text>
</comment>
<dbReference type="RefSeq" id="WP_149402651.1">
    <property type="nucleotide sequence ID" value="NZ_BIXY01000050.1"/>
</dbReference>
<keyword evidence="3" id="KW-0731">Sigma factor</keyword>
<feature type="domain" description="RNA polymerase sigma-70 region 4" evidence="5">
    <location>
        <begin position="145"/>
        <end position="193"/>
    </location>
</feature>
<dbReference type="EMBL" id="BIXY01000050">
    <property type="protein sequence ID" value="GCF09727.1"/>
    <property type="molecule type" value="Genomic_DNA"/>
</dbReference>
<keyword evidence="2" id="KW-0805">Transcription regulation</keyword>
<proteinExistence type="inferred from homology"/>
<dbReference type="NCBIfam" id="TIGR02937">
    <property type="entry name" value="sigma70-ECF"/>
    <property type="match status" value="1"/>
</dbReference>
<name>A0A5A5TEH0_9CHLR</name>
<dbReference type="InterPro" id="IPR007630">
    <property type="entry name" value="RNA_pol_sigma70_r4"/>
</dbReference>
<evidence type="ECO:0000259" key="5">
    <source>
        <dbReference type="Pfam" id="PF04545"/>
    </source>
</evidence>
<dbReference type="InterPro" id="IPR013324">
    <property type="entry name" value="RNA_pol_sigma_r3/r4-like"/>
</dbReference>
<evidence type="ECO:0000313" key="7">
    <source>
        <dbReference type="Proteomes" id="UP000322530"/>
    </source>
</evidence>
<gene>
    <name evidence="6" type="primary">sigE</name>
    <name evidence="6" type="ORF">KDI_32910</name>
</gene>
<evidence type="ECO:0000256" key="3">
    <source>
        <dbReference type="ARBA" id="ARBA00023082"/>
    </source>
</evidence>
<dbReference type="GO" id="GO:0006352">
    <property type="term" value="P:DNA-templated transcription initiation"/>
    <property type="evidence" value="ECO:0007669"/>
    <property type="project" value="InterPro"/>
</dbReference>
<organism evidence="6 7">
    <name type="scientific">Dictyobacter arantiisoli</name>
    <dbReference type="NCBI Taxonomy" id="2014874"/>
    <lineage>
        <taxon>Bacteria</taxon>
        <taxon>Bacillati</taxon>
        <taxon>Chloroflexota</taxon>
        <taxon>Ktedonobacteria</taxon>
        <taxon>Ktedonobacterales</taxon>
        <taxon>Dictyobacteraceae</taxon>
        <taxon>Dictyobacter</taxon>
    </lineage>
</organism>
<dbReference type="SUPFAM" id="SSF88946">
    <property type="entry name" value="Sigma2 domain of RNA polymerase sigma factors"/>
    <property type="match status" value="1"/>
</dbReference>
<evidence type="ECO:0000256" key="4">
    <source>
        <dbReference type="ARBA" id="ARBA00023163"/>
    </source>
</evidence>
<dbReference type="InterPro" id="IPR014284">
    <property type="entry name" value="RNA_pol_sigma-70_dom"/>
</dbReference>
<dbReference type="InterPro" id="IPR039425">
    <property type="entry name" value="RNA_pol_sigma-70-like"/>
</dbReference>
<accession>A0A5A5TEH0</accession>
<dbReference type="CDD" id="cd06171">
    <property type="entry name" value="Sigma70_r4"/>
    <property type="match status" value="1"/>
</dbReference>
<evidence type="ECO:0000256" key="2">
    <source>
        <dbReference type="ARBA" id="ARBA00023015"/>
    </source>
</evidence>
<dbReference type="InterPro" id="IPR013325">
    <property type="entry name" value="RNA_pol_sigma_r2"/>
</dbReference>
<dbReference type="Gene3D" id="1.10.1740.10">
    <property type="match status" value="1"/>
</dbReference>
<dbReference type="PANTHER" id="PTHR43133">
    <property type="entry name" value="RNA POLYMERASE ECF-TYPE SIGMA FACTO"/>
    <property type="match status" value="1"/>
</dbReference>
<dbReference type="InterPro" id="IPR036388">
    <property type="entry name" value="WH-like_DNA-bd_sf"/>
</dbReference>
<dbReference type="AlphaFoldDB" id="A0A5A5TEH0"/>
<keyword evidence="7" id="KW-1185">Reference proteome</keyword>
<protein>
    <submittedName>
        <fullName evidence="6">RNA polymerase sigma factor</fullName>
    </submittedName>
</protein>
<evidence type="ECO:0000313" key="6">
    <source>
        <dbReference type="EMBL" id="GCF09727.1"/>
    </source>
</evidence>
<sequence length="206" mass="23679">MSLDTHELNLIRQTLAGDQEAFGALVLVYERPLLTYIYSILRDWECTRDVVQETLTAAYYALPRWKPPELNIAELTQTTSVDEKCHIQIHPLSSWLYRIATNKALDFLKKQKRLEHISNRLSVNMQISDILPEEGYLVKELLVEALHLLSEEDALCLVLRFCCDESYGEIAQKINSTTEAVRKRIARGLITLRSAYVTLKDEEGLL</sequence>
<dbReference type="Proteomes" id="UP000322530">
    <property type="component" value="Unassembled WGS sequence"/>
</dbReference>
<dbReference type="OrthoDB" id="157311at2"/>